<dbReference type="EMBL" id="LNJC01000019">
    <property type="protein sequence ID" value="KYC50125.1"/>
    <property type="molecule type" value="Genomic_DNA"/>
</dbReference>
<keyword evidence="5 13" id="KW-0560">Oxidoreductase</keyword>
<reference evidence="16 17" key="1">
    <citation type="journal article" date="2016" name="ISME J.">
        <title>Chasing the elusive Euryarchaeota class WSA2: genomes reveal a uniquely fastidious methyl-reducing methanogen.</title>
        <authorList>
            <person name="Nobu M.K."/>
            <person name="Narihiro T."/>
            <person name="Kuroda K."/>
            <person name="Mei R."/>
            <person name="Liu W.T."/>
        </authorList>
    </citation>
    <scope>NUCLEOTIDE SEQUENCE [LARGE SCALE GENOMIC DNA]</scope>
    <source>
        <strain evidence="13">B03fssc0709_Meth_Bin005</strain>
        <strain evidence="14">B15fssc0709_Meth_Bin003</strain>
        <strain evidence="15">BMIXfssc0709_Meth_Bin006</strain>
    </source>
</reference>
<accession>A0A150IKG8</accession>
<evidence type="ECO:0000259" key="12">
    <source>
        <dbReference type="PROSITE" id="PS51352"/>
    </source>
</evidence>
<feature type="active site" description="Cysteine sulfenic acid (-SOH) intermediate; for peroxidase activity" evidence="11">
    <location>
        <position position="49"/>
    </location>
</feature>
<evidence type="ECO:0000313" key="16">
    <source>
        <dbReference type="Proteomes" id="UP000091929"/>
    </source>
</evidence>
<evidence type="ECO:0000256" key="3">
    <source>
        <dbReference type="ARBA" id="ARBA00022559"/>
    </source>
</evidence>
<keyword evidence="3 13" id="KW-0575">Peroxidase</keyword>
<dbReference type="InterPro" id="IPR024706">
    <property type="entry name" value="Peroxiredoxin_AhpC-typ"/>
</dbReference>
<evidence type="ECO:0000256" key="10">
    <source>
        <dbReference type="ARBA" id="ARBA00049091"/>
    </source>
</evidence>
<keyword evidence="6" id="KW-1015">Disulfide bond</keyword>
<evidence type="ECO:0000256" key="2">
    <source>
        <dbReference type="ARBA" id="ARBA00013017"/>
    </source>
</evidence>
<evidence type="ECO:0000256" key="7">
    <source>
        <dbReference type="ARBA" id="ARBA00023284"/>
    </source>
</evidence>
<evidence type="ECO:0000313" key="13">
    <source>
        <dbReference type="EMBL" id="KYC45493.1"/>
    </source>
</evidence>
<evidence type="ECO:0000256" key="8">
    <source>
        <dbReference type="ARBA" id="ARBA00032824"/>
    </source>
</evidence>
<proteinExistence type="inferred from homology"/>
<sequence>MTEQNIPKIGESALNFCLPNEDGNEVCLDKYKGKWVVLYFYMKDNSKSCTIQAVDFSANFNEFTEMDAQIIGISPDSSKSHKNFIGKNYLKIELLSDPENTVAKNYGLWQTKKMYGKEYMGVIRSTFIIDPKGIIKAVWANVKVNGHAEEVRDKLKELKNN</sequence>
<dbReference type="InterPro" id="IPR050924">
    <property type="entry name" value="Peroxiredoxin_BCP/PrxQ"/>
</dbReference>
<dbReference type="FunFam" id="3.40.30.10:FF:000007">
    <property type="entry name" value="Thioredoxin-dependent thiol peroxidase"/>
    <property type="match status" value="1"/>
</dbReference>
<dbReference type="GO" id="GO:0045454">
    <property type="term" value="P:cell redox homeostasis"/>
    <property type="evidence" value="ECO:0007669"/>
    <property type="project" value="TreeGrafter"/>
</dbReference>
<dbReference type="InterPro" id="IPR000866">
    <property type="entry name" value="AhpC/TSA"/>
</dbReference>
<dbReference type="InterPro" id="IPR036249">
    <property type="entry name" value="Thioredoxin-like_sf"/>
</dbReference>
<name>A0A150IKG8_9EURY</name>
<keyword evidence="4" id="KW-0049">Antioxidant</keyword>
<organism evidence="13 17">
    <name type="scientific">Candidatus Methanofastidiosum methylothiophilum</name>
    <dbReference type="NCBI Taxonomy" id="1705564"/>
    <lineage>
        <taxon>Archaea</taxon>
        <taxon>Methanobacteriati</taxon>
        <taxon>Methanobacteriota</taxon>
        <taxon>Stenosarchaea group</taxon>
        <taxon>Candidatus Methanofastidiosia</taxon>
        <taxon>Candidatus Methanofastidiosales</taxon>
        <taxon>Candidatus Methanofastidiosaceae</taxon>
        <taxon>Candidatus Methanofastidiosum</taxon>
    </lineage>
</organism>
<dbReference type="Proteomes" id="UP000092403">
    <property type="component" value="Unassembled WGS sequence"/>
</dbReference>
<accession>A0A150ISM1</accession>
<evidence type="ECO:0000256" key="1">
    <source>
        <dbReference type="ARBA" id="ARBA00011245"/>
    </source>
</evidence>
<dbReference type="PANTHER" id="PTHR42801:SF4">
    <property type="entry name" value="AHPC_TSA FAMILY PROTEIN"/>
    <property type="match status" value="1"/>
</dbReference>
<dbReference type="CDD" id="cd03017">
    <property type="entry name" value="PRX_BCP"/>
    <property type="match status" value="1"/>
</dbReference>
<evidence type="ECO:0000256" key="4">
    <source>
        <dbReference type="ARBA" id="ARBA00022862"/>
    </source>
</evidence>
<dbReference type="Proteomes" id="UP000091929">
    <property type="component" value="Unassembled WGS sequence"/>
</dbReference>
<dbReference type="EMBL" id="LNGF01000019">
    <property type="protein sequence ID" value="KYC47664.1"/>
    <property type="molecule type" value="Genomic_DNA"/>
</dbReference>
<dbReference type="SUPFAM" id="SSF52833">
    <property type="entry name" value="Thioredoxin-like"/>
    <property type="match status" value="1"/>
</dbReference>
<comment type="similarity">
    <text evidence="9">Belongs to the peroxiredoxin family. BCP/PrxQ subfamily.</text>
</comment>
<evidence type="ECO:0000313" key="17">
    <source>
        <dbReference type="Proteomes" id="UP000092401"/>
    </source>
</evidence>
<dbReference type="GO" id="GO:0008379">
    <property type="term" value="F:thioredoxin peroxidase activity"/>
    <property type="evidence" value="ECO:0007669"/>
    <property type="project" value="TreeGrafter"/>
</dbReference>
<dbReference type="PANTHER" id="PTHR42801">
    <property type="entry name" value="THIOREDOXIN-DEPENDENT PEROXIDE REDUCTASE"/>
    <property type="match status" value="1"/>
</dbReference>
<keyword evidence="7" id="KW-0676">Redox-active center</keyword>
<comment type="caution">
    <text evidence="13">The sequence shown here is derived from an EMBL/GenBank/DDBJ whole genome shotgun (WGS) entry which is preliminary data.</text>
</comment>
<gene>
    <name evidence="13" type="ORF">APG10_00795</name>
    <name evidence="14" type="ORF">APG11_00985</name>
    <name evidence="15" type="ORF">APG12_01035</name>
</gene>
<dbReference type="GO" id="GO:0005737">
    <property type="term" value="C:cytoplasm"/>
    <property type="evidence" value="ECO:0007669"/>
    <property type="project" value="TreeGrafter"/>
</dbReference>
<evidence type="ECO:0000313" key="14">
    <source>
        <dbReference type="EMBL" id="KYC47664.1"/>
    </source>
</evidence>
<dbReference type="EMBL" id="LNGE01000017">
    <property type="protein sequence ID" value="KYC45493.1"/>
    <property type="molecule type" value="Genomic_DNA"/>
</dbReference>
<evidence type="ECO:0000256" key="5">
    <source>
        <dbReference type="ARBA" id="ARBA00023002"/>
    </source>
</evidence>
<dbReference type="PATRIC" id="fig|1706437.3.peg.995"/>
<comment type="subunit">
    <text evidence="1">Monomer.</text>
</comment>
<evidence type="ECO:0000256" key="6">
    <source>
        <dbReference type="ARBA" id="ARBA00023157"/>
    </source>
</evidence>
<dbReference type="EC" id="1.11.1.24" evidence="2"/>
<dbReference type="PATRIC" id="fig|1706436.3.peg.804"/>
<evidence type="ECO:0000256" key="9">
    <source>
        <dbReference type="ARBA" id="ARBA00038489"/>
    </source>
</evidence>
<dbReference type="GO" id="GO:0034599">
    <property type="term" value="P:cellular response to oxidative stress"/>
    <property type="evidence" value="ECO:0007669"/>
    <property type="project" value="TreeGrafter"/>
</dbReference>
<dbReference type="PIRSF" id="PIRSF000239">
    <property type="entry name" value="AHPC"/>
    <property type="match status" value="1"/>
</dbReference>
<dbReference type="PATRIC" id="fig|1706438.3.peg.1045"/>
<dbReference type="PROSITE" id="PS51352">
    <property type="entry name" value="THIOREDOXIN_2"/>
    <property type="match status" value="1"/>
</dbReference>
<protein>
    <recommendedName>
        <fullName evidence="2">thioredoxin-dependent peroxiredoxin</fullName>
        <ecNumber evidence="2">1.11.1.24</ecNumber>
    </recommendedName>
    <alternativeName>
        <fullName evidence="8">Thioredoxin peroxidase</fullName>
    </alternativeName>
</protein>
<comment type="catalytic activity">
    <reaction evidence="10">
        <text>a hydroperoxide + [thioredoxin]-dithiol = an alcohol + [thioredoxin]-disulfide + H2O</text>
        <dbReference type="Rhea" id="RHEA:62620"/>
        <dbReference type="Rhea" id="RHEA-COMP:10698"/>
        <dbReference type="Rhea" id="RHEA-COMP:10700"/>
        <dbReference type="ChEBI" id="CHEBI:15377"/>
        <dbReference type="ChEBI" id="CHEBI:29950"/>
        <dbReference type="ChEBI" id="CHEBI:30879"/>
        <dbReference type="ChEBI" id="CHEBI:35924"/>
        <dbReference type="ChEBI" id="CHEBI:50058"/>
        <dbReference type="EC" id="1.11.1.24"/>
    </reaction>
</comment>
<dbReference type="Proteomes" id="UP000092401">
    <property type="component" value="Unassembled WGS sequence"/>
</dbReference>
<accession>A0A150IZ26</accession>
<dbReference type="InterPro" id="IPR013766">
    <property type="entry name" value="Thioredoxin_domain"/>
</dbReference>
<dbReference type="Gene3D" id="3.40.30.10">
    <property type="entry name" value="Glutaredoxin"/>
    <property type="match status" value="1"/>
</dbReference>
<feature type="domain" description="Thioredoxin" evidence="12">
    <location>
        <begin position="7"/>
        <end position="160"/>
    </location>
</feature>
<dbReference type="AlphaFoldDB" id="A0A150IKG8"/>
<dbReference type="Pfam" id="PF00578">
    <property type="entry name" value="AhpC-TSA"/>
    <property type="match status" value="1"/>
</dbReference>
<evidence type="ECO:0000313" key="15">
    <source>
        <dbReference type="EMBL" id="KYC50125.1"/>
    </source>
</evidence>
<evidence type="ECO:0000256" key="11">
    <source>
        <dbReference type="PIRSR" id="PIRSR000239-1"/>
    </source>
</evidence>